<proteinExistence type="inferred from homology"/>
<dbReference type="GO" id="GO:0019491">
    <property type="term" value="P:ectoine biosynthetic process"/>
    <property type="evidence" value="ECO:0007669"/>
    <property type="project" value="UniProtKB-UniPathway"/>
</dbReference>
<dbReference type="InterPro" id="IPR049704">
    <property type="entry name" value="Aminotrans_3_PPA_site"/>
</dbReference>
<evidence type="ECO:0000256" key="8">
    <source>
        <dbReference type="ARBA" id="ARBA00022679"/>
    </source>
</evidence>
<dbReference type="NCBIfam" id="TIGR02407">
    <property type="entry name" value="ectoine_ectB"/>
    <property type="match status" value="1"/>
</dbReference>
<comment type="pathway">
    <text evidence="3 12">Amine and polyamine biosynthesis; ectoine biosynthesis; L-ectoine from L-aspartate 4-semialdehyde: step 1/3.</text>
</comment>
<sequence length="427" mass="47416">MTENNLSIFEKHESEVRSYVRGFPTVFHKAKGYKLWDLDNKEYIDFFSGAGALNYGHNDENMKKKMIEYIQEDGVTHSLDMASKAKGEFLEKFHEIILKPRNLDYKVMFPGPTGANTVESALKLARKVTGRTNIVSFTKGFHGMTIGALSVTGNAFKRAGAGMPLNNATSMPYDNFMDDTEESLKYIEKMLDNSGSGVDKPAAFILETVQGEGGLNAARMEWLQSIEKICRDRDILLIIDDIQAGVGRTGTFFSFEPAGIKPDIVCLSKSIGGYGTPLALTLIHPDFDKFAPGEHNGTFRGNNLAFVTATEALNYWKDDSLEKNVQEKSKRMEEFLNGLIKKYPNMKGSHRGRGFMQGIASEVDGFSDKVTEKCFEQGLIMETAGPDDEVFKLFPPITIDDEGLDKGLSIIEKAVEKVVSEKNLVTS</sequence>
<dbReference type="CDD" id="cd00610">
    <property type="entry name" value="OAT_like"/>
    <property type="match status" value="1"/>
</dbReference>
<evidence type="ECO:0000256" key="4">
    <source>
        <dbReference type="ARBA" id="ARBA00008954"/>
    </source>
</evidence>
<evidence type="ECO:0000313" key="14">
    <source>
        <dbReference type="Proteomes" id="UP000199516"/>
    </source>
</evidence>
<name>A0A1I2FB72_9BACI</name>
<evidence type="ECO:0000256" key="11">
    <source>
        <dbReference type="RuleBase" id="RU003560"/>
    </source>
</evidence>
<dbReference type="InterPro" id="IPR005814">
    <property type="entry name" value="Aminotrans_3"/>
</dbReference>
<dbReference type="PANTHER" id="PTHR43552">
    <property type="entry name" value="DIAMINOBUTYRATE--2-OXOGLUTARATE AMINOTRANSFERASE"/>
    <property type="match status" value="1"/>
</dbReference>
<accession>A0A1I2FB72</accession>
<dbReference type="InterPro" id="IPR015422">
    <property type="entry name" value="PyrdxlP-dep_Trfase_small"/>
</dbReference>
<dbReference type="PANTHER" id="PTHR43552:SF2">
    <property type="entry name" value="DIAMINOBUTYRATE--2-OXOGLUTARATE TRANSAMINASE"/>
    <property type="match status" value="1"/>
</dbReference>
<dbReference type="Proteomes" id="UP000199516">
    <property type="component" value="Unassembled WGS sequence"/>
</dbReference>
<dbReference type="NCBIfam" id="TIGR00709">
    <property type="entry name" value="dat"/>
    <property type="match status" value="1"/>
</dbReference>
<evidence type="ECO:0000313" key="13">
    <source>
        <dbReference type="EMBL" id="SFF02017.1"/>
    </source>
</evidence>
<dbReference type="STRING" id="930128.SAMN05192532_11021"/>
<comment type="similarity">
    <text evidence="4 11">Belongs to the class-III pyridoxal-phosphate-dependent aminotransferase family.</text>
</comment>
<dbReference type="AlphaFoldDB" id="A0A1I2FB72"/>
<reference evidence="13 14" key="1">
    <citation type="submission" date="2016-10" db="EMBL/GenBank/DDBJ databases">
        <authorList>
            <person name="de Groot N.N."/>
        </authorList>
    </citation>
    <scope>NUCLEOTIDE SEQUENCE [LARGE SCALE GENOMIC DNA]</scope>
    <source>
        <strain evidence="13 14">DSM 23995</strain>
    </source>
</reference>
<evidence type="ECO:0000256" key="1">
    <source>
        <dbReference type="ARBA" id="ARBA00001933"/>
    </source>
</evidence>
<dbReference type="GO" id="GO:0030170">
    <property type="term" value="F:pyridoxal phosphate binding"/>
    <property type="evidence" value="ECO:0007669"/>
    <property type="project" value="InterPro"/>
</dbReference>
<keyword evidence="14" id="KW-1185">Reference proteome</keyword>
<dbReference type="InterPro" id="IPR015424">
    <property type="entry name" value="PyrdxlP-dep_Trfase"/>
</dbReference>
<evidence type="ECO:0000256" key="5">
    <source>
        <dbReference type="ARBA" id="ARBA00013155"/>
    </source>
</evidence>
<comment type="function">
    <text evidence="2 12">Catalyzes reversively the conversion of L-aspartate beta-semialdehyde (ASA) to L-2,4-diaminobutyrate (DABA) by transamination with L-glutamate.</text>
</comment>
<dbReference type="Gene3D" id="3.90.1150.10">
    <property type="entry name" value="Aspartate Aminotransferase, domain 1"/>
    <property type="match status" value="1"/>
</dbReference>
<dbReference type="Gene3D" id="3.40.640.10">
    <property type="entry name" value="Type I PLP-dependent aspartate aminotransferase-like (Major domain)"/>
    <property type="match status" value="1"/>
</dbReference>
<dbReference type="EMBL" id="FONT01000010">
    <property type="protein sequence ID" value="SFF02017.1"/>
    <property type="molecule type" value="Genomic_DNA"/>
</dbReference>
<dbReference type="InterPro" id="IPR004637">
    <property type="entry name" value="Dat"/>
</dbReference>
<evidence type="ECO:0000256" key="2">
    <source>
        <dbReference type="ARBA" id="ARBA00002189"/>
    </source>
</evidence>
<dbReference type="RefSeq" id="WP_091663852.1">
    <property type="nucleotide sequence ID" value="NZ_FONT01000010.1"/>
</dbReference>
<comment type="cofactor">
    <cofactor evidence="1 12">
        <name>pyridoxal 5'-phosphate</name>
        <dbReference type="ChEBI" id="CHEBI:597326"/>
    </cofactor>
</comment>
<dbReference type="SUPFAM" id="SSF53383">
    <property type="entry name" value="PLP-dependent transferases"/>
    <property type="match status" value="1"/>
</dbReference>
<dbReference type="OrthoDB" id="9807885at2"/>
<protein>
    <recommendedName>
        <fullName evidence="6 12">Diaminobutyrate--2-oxoglutarate transaminase</fullName>
        <ecNumber evidence="5 12">2.6.1.76</ecNumber>
    </recommendedName>
    <alternativeName>
        <fullName evidence="12">DABA aminotransferase</fullName>
    </alternativeName>
</protein>
<evidence type="ECO:0000256" key="10">
    <source>
        <dbReference type="ARBA" id="ARBA00049111"/>
    </source>
</evidence>
<evidence type="ECO:0000256" key="6">
    <source>
        <dbReference type="ARBA" id="ARBA00014798"/>
    </source>
</evidence>
<dbReference type="InterPro" id="IPR015421">
    <property type="entry name" value="PyrdxlP-dep_Trfase_major"/>
</dbReference>
<dbReference type="PIRSF" id="PIRSF000521">
    <property type="entry name" value="Transaminase_4ab_Lys_Orn"/>
    <property type="match status" value="1"/>
</dbReference>
<organism evidence="13 14">
    <name type="scientific">Alteribacillus iranensis</name>
    <dbReference type="NCBI Taxonomy" id="930128"/>
    <lineage>
        <taxon>Bacteria</taxon>
        <taxon>Bacillati</taxon>
        <taxon>Bacillota</taxon>
        <taxon>Bacilli</taxon>
        <taxon>Bacillales</taxon>
        <taxon>Bacillaceae</taxon>
        <taxon>Alteribacillus</taxon>
    </lineage>
</organism>
<comment type="catalytic activity">
    <reaction evidence="10 12">
        <text>L-2,4-diaminobutanoate + 2-oxoglutarate = L-aspartate 4-semialdehyde + L-glutamate</text>
        <dbReference type="Rhea" id="RHEA:11160"/>
        <dbReference type="ChEBI" id="CHEBI:16810"/>
        <dbReference type="ChEBI" id="CHEBI:29985"/>
        <dbReference type="ChEBI" id="CHEBI:58761"/>
        <dbReference type="ChEBI" id="CHEBI:537519"/>
        <dbReference type="EC" id="2.6.1.76"/>
    </reaction>
</comment>
<dbReference type="InterPro" id="IPR012773">
    <property type="entry name" value="Ectoine_EctB"/>
</dbReference>
<evidence type="ECO:0000256" key="7">
    <source>
        <dbReference type="ARBA" id="ARBA00022576"/>
    </source>
</evidence>
<dbReference type="GO" id="GO:0047307">
    <property type="term" value="F:diaminobutyrate-pyruvate transaminase activity"/>
    <property type="evidence" value="ECO:0007669"/>
    <property type="project" value="InterPro"/>
</dbReference>
<dbReference type="GO" id="GO:0045303">
    <property type="term" value="F:diaminobutyrate-2-oxoglutarate transaminase activity"/>
    <property type="evidence" value="ECO:0007669"/>
    <property type="project" value="UniProtKB-EC"/>
</dbReference>
<evidence type="ECO:0000256" key="9">
    <source>
        <dbReference type="ARBA" id="ARBA00022898"/>
    </source>
</evidence>
<evidence type="ECO:0000256" key="12">
    <source>
        <dbReference type="RuleBase" id="RU365034"/>
    </source>
</evidence>
<keyword evidence="9 11" id="KW-0663">Pyridoxal phosphate</keyword>
<dbReference type="Pfam" id="PF00202">
    <property type="entry name" value="Aminotran_3"/>
    <property type="match status" value="1"/>
</dbReference>
<dbReference type="UniPathway" id="UPA00067">
    <property type="reaction ID" value="UER00121"/>
</dbReference>
<dbReference type="PROSITE" id="PS00600">
    <property type="entry name" value="AA_TRANSFER_CLASS_3"/>
    <property type="match status" value="1"/>
</dbReference>
<keyword evidence="8 12" id="KW-0808">Transferase</keyword>
<evidence type="ECO:0000256" key="3">
    <source>
        <dbReference type="ARBA" id="ARBA00004946"/>
    </source>
</evidence>
<dbReference type="EC" id="2.6.1.76" evidence="5 12"/>
<keyword evidence="7 12" id="KW-0032">Aminotransferase</keyword>
<dbReference type="NCBIfam" id="NF006733">
    <property type="entry name" value="PRK09264.1"/>
    <property type="match status" value="1"/>
</dbReference>
<gene>
    <name evidence="13" type="ORF">SAMN05192532_11021</name>
</gene>